<evidence type="ECO:0000259" key="2">
    <source>
        <dbReference type="Pfam" id="PF00646"/>
    </source>
</evidence>
<dbReference type="Proteomes" id="UP001202328">
    <property type="component" value="Unassembled WGS sequence"/>
</dbReference>
<dbReference type="PANTHER" id="PTHR31111:SF136">
    <property type="entry name" value="F-BOX ASSOCIATED DOMAIN-CONTAINING PROTEIN"/>
    <property type="match status" value="1"/>
</dbReference>
<dbReference type="InterPro" id="IPR036047">
    <property type="entry name" value="F-box-like_dom_sf"/>
</dbReference>
<evidence type="ECO:0000256" key="1">
    <source>
        <dbReference type="SAM" id="MobiDB-lite"/>
    </source>
</evidence>
<dbReference type="Gene3D" id="1.20.1280.50">
    <property type="match status" value="1"/>
</dbReference>
<evidence type="ECO:0008006" key="6">
    <source>
        <dbReference type="Google" id="ProtNLM"/>
    </source>
</evidence>
<feature type="compositionally biased region" description="Basic and acidic residues" evidence="1">
    <location>
        <begin position="10"/>
        <end position="21"/>
    </location>
</feature>
<name>A0AAD4SYD7_9MAGN</name>
<dbReference type="AlphaFoldDB" id="A0AAD4SYD7"/>
<feature type="domain" description="F-box associated beta-propeller type 3" evidence="3">
    <location>
        <begin position="166"/>
        <end position="258"/>
    </location>
</feature>
<gene>
    <name evidence="4" type="ORF">MKW98_009813</name>
</gene>
<dbReference type="Pfam" id="PF08268">
    <property type="entry name" value="FBA_3"/>
    <property type="match status" value="1"/>
</dbReference>
<comment type="caution">
    <text evidence="4">The sequence shown here is derived from an EMBL/GenBank/DDBJ whole genome shotgun (WGS) entry which is preliminary data.</text>
</comment>
<dbReference type="NCBIfam" id="TIGR01640">
    <property type="entry name" value="F_box_assoc_1"/>
    <property type="match status" value="1"/>
</dbReference>
<keyword evidence="5" id="KW-1185">Reference proteome</keyword>
<accession>A0AAD4SYD7</accession>
<dbReference type="EMBL" id="JAJJMB010008202">
    <property type="protein sequence ID" value="KAI3925163.1"/>
    <property type="molecule type" value="Genomic_DNA"/>
</dbReference>
<sequence>MGNQRNNGSKSEEKITRESKKMKMNNNGGKVMNSCIHRKPMDKCSGGGSSEVITSSSSSVSGCEDIMREILCRLPVKSLMRFKCVSKHWQFSICQDQGLIDLHFTRSKQDQLIVVPRNDKVDLFRSRMLHSGLTTSVGAMEYTYQQSFLLANLFQSTTLVEKSEQKPFPYTEILKPVNGLICFVSRRIDSVCILNPCTREVTPWIASTFRGNKRYNFTADFRTYCFGFDPATKQHKVICIRKLRESETYICEVLTVGDNV</sequence>
<reference evidence="4" key="1">
    <citation type="submission" date="2022-04" db="EMBL/GenBank/DDBJ databases">
        <title>A functionally conserved STORR gene fusion in Papaver species that diverged 16.8 million years ago.</title>
        <authorList>
            <person name="Catania T."/>
        </authorList>
    </citation>
    <scope>NUCLEOTIDE SEQUENCE</scope>
    <source>
        <strain evidence="4">S-188037</strain>
    </source>
</reference>
<evidence type="ECO:0000313" key="5">
    <source>
        <dbReference type="Proteomes" id="UP001202328"/>
    </source>
</evidence>
<feature type="non-terminal residue" evidence="4">
    <location>
        <position position="260"/>
    </location>
</feature>
<dbReference type="PANTHER" id="PTHR31111">
    <property type="entry name" value="BNAA05G37150D PROTEIN-RELATED"/>
    <property type="match status" value="1"/>
</dbReference>
<evidence type="ECO:0000313" key="4">
    <source>
        <dbReference type="EMBL" id="KAI3925163.1"/>
    </source>
</evidence>
<dbReference type="InterPro" id="IPR017451">
    <property type="entry name" value="F-box-assoc_interact_dom"/>
</dbReference>
<feature type="region of interest" description="Disordered" evidence="1">
    <location>
        <begin position="1"/>
        <end position="32"/>
    </location>
</feature>
<dbReference type="CDD" id="cd22157">
    <property type="entry name" value="F-box_AtFBW1-like"/>
    <property type="match status" value="1"/>
</dbReference>
<dbReference type="Pfam" id="PF00646">
    <property type="entry name" value="F-box"/>
    <property type="match status" value="1"/>
</dbReference>
<proteinExistence type="predicted"/>
<dbReference type="InterPro" id="IPR013187">
    <property type="entry name" value="F-box-assoc_dom_typ3"/>
</dbReference>
<protein>
    <recommendedName>
        <fullName evidence="6">F-box domain-containing protein</fullName>
    </recommendedName>
</protein>
<organism evidence="4 5">
    <name type="scientific">Papaver atlanticum</name>
    <dbReference type="NCBI Taxonomy" id="357466"/>
    <lineage>
        <taxon>Eukaryota</taxon>
        <taxon>Viridiplantae</taxon>
        <taxon>Streptophyta</taxon>
        <taxon>Embryophyta</taxon>
        <taxon>Tracheophyta</taxon>
        <taxon>Spermatophyta</taxon>
        <taxon>Magnoliopsida</taxon>
        <taxon>Ranunculales</taxon>
        <taxon>Papaveraceae</taxon>
        <taxon>Papaveroideae</taxon>
        <taxon>Papaver</taxon>
    </lineage>
</organism>
<dbReference type="SUPFAM" id="SSF81383">
    <property type="entry name" value="F-box domain"/>
    <property type="match status" value="1"/>
</dbReference>
<evidence type="ECO:0000259" key="3">
    <source>
        <dbReference type="Pfam" id="PF08268"/>
    </source>
</evidence>
<feature type="domain" description="F-box" evidence="2">
    <location>
        <begin position="64"/>
        <end position="94"/>
    </location>
</feature>
<dbReference type="InterPro" id="IPR001810">
    <property type="entry name" value="F-box_dom"/>
</dbReference>